<protein>
    <submittedName>
        <fullName evidence="1">Uncharacterized protein</fullName>
    </submittedName>
</protein>
<evidence type="ECO:0000313" key="2">
    <source>
        <dbReference type="Proteomes" id="UP001206924"/>
    </source>
</evidence>
<proteinExistence type="predicted"/>
<sequence>MENNPSAASRPSVRRPAAVRIRTAAAGSFLAAASAAGLGVVGAAPARAAVCPVSSPVSSNVDSAAEAAGVDRGREERLAGIRTDLGNAVAWGSVTQAQADRFYAQLEDRITRGL</sequence>
<organism evidence="1 2">
    <name type="scientific">Arthrobacter jinronghuae</name>
    <dbReference type="NCBI Taxonomy" id="2964609"/>
    <lineage>
        <taxon>Bacteria</taxon>
        <taxon>Bacillati</taxon>
        <taxon>Actinomycetota</taxon>
        <taxon>Actinomycetes</taxon>
        <taxon>Micrococcales</taxon>
        <taxon>Micrococcaceae</taxon>
        <taxon>Arthrobacter</taxon>
    </lineage>
</organism>
<accession>A0ABT1NN91</accession>
<dbReference type="RefSeq" id="WP_255864985.1">
    <property type="nucleotide sequence ID" value="NZ_CP104263.1"/>
</dbReference>
<reference evidence="1 2" key="1">
    <citation type="submission" date="2022-07" db="EMBL/GenBank/DDBJ databases">
        <title>Novel species in genus Arthrobacter.</title>
        <authorList>
            <person name="Liu Y."/>
        </authorList>
    </citation>
    <scope>NUCLEOTIDE SEQUENCE [LARGE SCALE GENOMIC DNA]</scope>
    <source>
        <strain evidence="2">zg-Y859</strain>
    </source>
</reference>
<comment type="caution">
    <text evidence="1">The sequence shown here is derived from an EMBL/GenBank/DDBJ whole genome shotgun (WGS) entry which is preliminary data.</text>
</comment>
<gene>
    <name evidence="1" type="ORF">NNX28_04510</name>
</gene>
<dbReference type="Proteomes" id="UP001206924">
    <property type="component" value="Unassembled WGS sequence"/>
</dbReference>
<evidence type="ECO:0000313" key="1">
    <source>
        <dbReference type="EMBL" id="MCQ1949192.1"/>
    </source>
</evidence>
<name>A0ABT1NN91_9MICC</name>
<dbReference type="EMBL" id="JANFLP010000005">
    <property type="protein sequence ID" value="MCQ1949192.1"/>
    <property type="molecule type" value="Genomic_DNA"/>
</dbReference>
<keyword evidence="2" id="KW-1185">Reference proteome</keyword>